<name>A0A211YR30_9CREN</name>
<dbReference type="EMBL" id="NCQP01000001">
    <property type="protein sequence ID" value="OWJ55469.1"/>
    <property type="molecule type" value="Genomic_DNA"/>
</dbReference>
<evidence type="ECO:0000313" key="2">
    <source>
        <dbReference type="Proteomes" id="UP000196694"/>
    </source>
</evidence>
<keyword evidence="2" id="KW-1185">Reference proteome</keyword>
<reference evidence="1 2" key="1">
    <citation type="submission" date="2017-05" db="EMBL/GenBank/DDBJ databases">
        <title>The draft genome of the hyperthermophilic archaeon 'Pyrodictium delaneyi strain Hulk', an iron and nitrate reducer, reveals the capacity for sulfate reduction.</title>
        <authorList>
            <person name="Demey L.M."/>
            <person name="Miller C."/>
            <person name="Manzella M."/>
            <person name="Reguera G."/>
            <person name="Kashefi K."/>
        </authorList>
    </citation>
    <scope>NUCLEOTIDE SEQUENCE [LARGE SCALE GENOMIC DNA]</scope>
    <source>
        <strain evidence="1 2">Hulk</strain>
    </source>
</reference>
<dbReference type="AlphaFoldDB" id="A0A211YR30"/>
<proteinExistence type="predicted"/>
<gene>
    <name evidence="1" type="ORF">Pdsh_01335</name>
</gene>
<accession>A0A211YR30</accession>
<comment type="caution">
    <text evidence="1">The sequence shown here is derived from an EMBL/GenBank/DDBJ whole genome shotgun (WGS) entry which is preliminary data.</text>
</comment>
<protein>
    <submittedName>
        <fullName evidence="1">Uncharacterized protein</fullName>
    </submittedName>
</protein>
<organism evidence="1 2">
    <name type="scientific">Pyrodictium delaneyi</name>
    <dbReference type="NCBI Taxonomy" id="1273541"/>
    <lineage>
        <taxon>Archaea</taxon>
        <taxon>Thermoproteota</taxon>
        <taxon>Thermoprotei</taxon>
        <taxon>Desulfurococcales</taxon>
        <taxon>Pyrodictiaceae</taxon>
        <taxon>Pyrodictium</taxon>
    </lineage>
</organism>
<dbReference type="Proteomes" id="UP000196694">
    <property type="component" value="Unassembled WGS sequence"/>
</dbReference>
<evidence type="ECO:0000313" key="1">
    <source>
        <dbReference type="EMBL" id="OWJ55469.1"/>
    </source>
</evidence>
<sequence>MILVTYEEASNIENTYIKYILRFSWLLEQLEKSSIRGVNRLHNLVSREFNILFTNRSIRKKIIDFCLDNSSYTRLCETFIKNFVYNSRYVPRMRLSFDYAFDEDIYDMSYLVNDVLASKLLLKAKLSTDILNDLIFKKAYYIKLASDKLMGYIVQFLAILTLYLLMTVGHASADQGCEVYPFYSGHALKFRIRTECVDNTITLMHEWGVREEFSLGKIKPLRPDALITLVNKPDQTRYRVIAEVKLRTKFSRESILSYRKQVYSYMYLANARYGVLILAGASEKVIGNNCLVVKARRREEVVATVIITSFTYLLNSLENIIGQKSAAPAPDKSIERILCH</sequence>